<protein>
    <recommendedName>
        <fullName evidence="2">Sulfotransferase family</fullName>
    </recommendedName>
</protein>
<organism evidence="1">
    <name type="scientific">uncultured Caudovirales phage</name>
    <dbReference type="NCBI Taxonomy" id="2100421"/>
    <lineage>
        <taxon>Viruses</taxon>
        <taxon>Duplodnaviria</taxon>
        <taxon>Heunggongvirae</taxon>
        <taxon>Uroviricota</taxon>
        <taxon>Caudoviricetes</taxon>
        <taxon>Peduoviridae</taxon>
        <taxon>Maltschvirus</taxon>
        <taxon>Maltschvirus maltsch</taxon>
    </lineage>
</organism>
<evidence type="ECO:0000313" key="1">
    <source>
        <dbReference type="EMBL" id="CAB4137861.1"/>
    </source>
</evidence>
<dbReference type="EMBL" id="LR796341">
    <property type="protein sequence ID" value="CAB4137861.1"/>
    <property type="molecule type" value="Genomic_DNA"/>
</dbReference>
<evidence type="ECO:0008006" key="2">
    <source>
        <dbReference type="Google" id="ProtNLM"/>
    </source>
</evidence>
<sequence length="246" mass="29436">MSLTPRLTEFDHGGFWHPATDHLSFYCLIPKNGSSWISHVLRHNGWTQGTLEHCPNQHINELIVVLRDPVERWIAGIAQYFSSYVLHSHWYDRTKFNQGYHGNYIPGKPNYEAPFITGQQFIDSYNEVTERLLFEQIAFDDHTQEQSWFVNHFKADSYTWFYLDDSFEQMFLYNFRDMNLTVPPEPDYNRGKDNEHVQVICDFLRERIASRPYLRNALERYYQQDYNMIESADFKWFSTEEINSGK</sequence>
<name>A0A6J5LUR5_9CAUD</name>
<accession>A0A6J5LUR5</accession>
<proteinExistence type="predicted"/>
<reference evidence="1" key="1">
    <citation type="submission" date="2020-04" db="EMBL/GenBank/DDBJ databases">
        <authorList>
            <person name="Chiriac C."/>
            <person name="Salcher M."/>
            <person name="Ghai R."/>
            <person name="Kavagutti S V."/>
        </authorList>
    </citation>
    <scope>NUCLEOTIDE SEQUENCE</scope>
</reference>
<gene>
    <name evidence="1" type="ORF">UFOVP328_109</name>
</gene>